<protein>
    <recommendedName>
        <fullName evidence="5">Protein-S-isoprenylcysteine O-methyltransferase</fullName>
        <ecNumber evidence="5">2.1.1.100</ecNumber>
    </recommendedName>
</protein>
<dbReference type="Gene3D" id="1.20.120.1630">
    <property type="match status" value="1"/>
</dbReference>
<keyword evidence="5" id="KW-0489">Methyltransferase</keyword>
<dbReference type="AlphaFoldDB" id="A0A8K0UP61"/>
<feature type="transmembrane region" description="Helical" evidence="5">
    <location>
        <begin position="89"/>
        <end position="112"/>
    </location>
</feature>
<evidence type="ECO:0000256" key="4">
    <source>
        <dbReference type="ARBA" id="ARBA00023136"/>
    </source>
</evidence>
<accession>A0A8K0UP61</accession>
<keyword evidence="4 5" id="KW-0472">Membrane</keyword>
<evidence type="ECO:0000256" key="2">
    <source>
        <dbReference type="ARBA" id="ARBA00022692"/>
    </source>
</evidence>
<dbReference type="OrthoDB" id="422086at2759"/>
<comment type="caution">
    <text evidence="5">Lacks conserved residue(s) required for the propagation of feature annotation.</text>
</comment>
<dbReference type="InterPro" id="IPR007269">
    <property type="entry name" value="ICMT_MeTrfase"/>
</dbReference>
<dbReference type="PANTHER" id="PTHR12714">
    <property type="entry name" value="PROTEIN-S ISOPRENYLCYSTEINE O-METHYLTRANSFERASE"/>
    <property type="match status" value="1"/>
</dbReference>
<evidence type="ECO:0000313" key="7">
    <source>
        <dbReference type="Proteomes" id="UP000813824"/>
    </source>
</evidence>
<name>A0A8K0UP61_9AGAR</name>
<dbReference type="EC" id="2.1.1.100" evidence="5"/>
<dbReference type="Pfam" id="PF04140">
    <property type="entry name" value="ICMT"/>
    <property type="match status" value="1"/>
</dbReference>
<comment type="similarity">
    <text evidence="5">Belongs to the class VI-like SAM-binding methyltransferase superfamily. Isoprenylcysteine carboxyl methyltransferase family.</text>
</comment>
<proteinExistence type="inferred from homology"/>
<evidence type="ECO:0000256" key="1">
    <source>
        <dbReference type="ARBA" id="ARBA00004141"/>
    </source>
</evidence>
<keyword evidence="5" id="KW-0256">Endoplasmic reticulum</keyword>
<feature type="transmembrane region" description="Helical" evidence="5">
    <location>
        <begin position="32"/>
        <end position="51"/>
    </location>
</feature>
<evidence type="ECO:0000313" key="6">
    <source>
        <dbReference type="EMBL" id="KAH8100896.1"/>
    </source>
</evidence>
<evidence type="ECO:0000256" key="3">
    <source>
        <dbReference type="ARBA" id="ARBA00022989"/>
    </source>
</evidence>
<keyword evidence="7" id="KW-1185">Reference proteome</keyword>
<organism evidence="6 7">
    <name type="scientific">Cristinia sonorae</name>
    <dbReference type="NCBI Taxonomy" id="1940300"/>
    <lineage>
        <taxon>Eukaryota</taxon>
        <taxon>Fungi</taxon>
        <taxon>Dikarya</taxon>
        <taxon>Basidiomycota</taxon>
        <taxon>Agaricomycotina</taxon>
        <taxon>Agaricomycetes</taxon>
        <taxon>Agaricomycetidae</taxon>
        <taxon>Agaricales</taxon>
        <taxon>Pleurotineae</taxon>
        <taxon>Stephanosporaceae</taxon>
        <taxon>Cristinia</taxon>
    </lineage>
</organism>
<keyword evidence="5" id="KW-0949">S-adenosyl-L-methionine</keyword>
<keyword evidence="2 5" id="KW-0812">Transmembrane</keyword>
<comment type="catalytic activity">
    <reaction evidence="5">
        <text>[protein]-C-terminal S-[(2E,6E)-farnesyl]-L-cysteine + S-adenosyl-L-methionine = [protein]-C-terminal S-[(2E,6E)-farnesyl]-L-cysteine methyl ester + S-adenosyl-L-homocysteine</text>
        <dbReference type="Rhea" id="RHEA:21672"/>
        <dbReference type="Rhea" id="RHEA-COMP:12125"/>
        <dbReference type="Rhea" id="RHEA-COMP:12126"/>
        <dbReference type="ChEBI" id="CHEBI:57856"/>
        <dbReference type="ChEBI" id="CHEBI:59789"/>
        <dbReference type="ChEBI" id="CHEBI:90510"/>
        <dbReference type="ChEBI" id="CHEBI:90511"/>
        <dbReference type="EC" id="2.1.1.100"/>
    </reaction>
</comment>
<evidence type="ECO:0000256" key="5">
    <source>
        <dbReference type="RuleBase" id="RU362022"/>
    </source>
</evidence>
<keyword evidence="5" id="KW-0808">Transferase</keyword>
<sequence>MALAAVYPSLRISALDSILLPDPSKPLSTSDFYLTIPFVIGSLFLSAGALLRQACYRTLGRHFTFQLSLQKDHKLVTEGPYSFVRHPSYLGMIIALPGMAVAQLFSSGTWWIQSGMWHTWQGQIFGAYWISFLSYVCWALLSRVPKEDAMLQAQFGEQWVSWSKKTRYAVIPYVW</sequence>
<comment type="caution">
    <text evidence="6">The sequence shown here is derived from an EMBL/GenBank/DDBJ whole genome shotgun (WGS) entry which is preliminary data.</text>
</comment>
<dbReference type="GO" id="GO:0005789">
    <property type="term" value="C:endoplasmic reticulum membrane"/>
    <property type="evidence" value="ECO:0007669"/>
    <property type="project" value="UniProtKB-SubCell"/>
</dbReference>
<dbReference type="EMBL" id="JAEVFJ010000014">
    <property type="protein sequence ID" value="KAH8100896.1"/>
    <property type="molecule type" value="Genomic_DNA"/>
</dbReference>
<dbReference type="Proteomes" id="UP000813824">
    <property type="component" value="Unassembled WGS sequence"/>
</dbReference>
<keyword evidence="3 5" id="KW-1133">Transmembrane helix</keyword>
<gene>
    <name evidence="6" type="ORF">BXZ70DRAFT_134791</name>
</gene>
<feature type="transmembrane region" description="Helical" evidence="5">
    <location>
        <begin position="124"/>
        <end position="141"/>
    </location>
</feature>
<dbReference type="PANTHER" id="PTHR12714:SF9">
    <property type="entry name" value="PROTEIN-S-ISOPRENYLCYSTEINE O-METHYLTRANSFERASE"/>
    <property type="match status" value="1"/>
</dbReference>
<dbReference type="GO" id="GO:0004671">
    <property type="term" value="F:protein C-terminal S-isoprenylcysteine carboxyl O-methyltransferase activity"/>
    <property type="evidence" value="ECO:0007669"/>
    <property type="project" value="UniProtKB-EC"/>
</dbReference>
<comment type="subcellular location">
    <subcellularLocation>
        <location evidence="5">Endoplasmic reticulum membrane</location>
        <topology evidence="5">Multi-pass membrane protein</topology>
    </subcellularLocation>
    <subcellularLocation>
        <location evidence="1">Membrane</location>
        <topology evidence="1">Multi-pass membrane protein</topology>
    </subcellularLocation>
</comment>
<reference evidence="6" key="1">
    <citation type="journal article" date="2021" name="New Phytol.">
        <title>Evolutionary innovations through gain and loss of genes in the ectomycorrhizal Boletales.</title>
        <authorList>
            <person name="Wu G."/>
            <person name="Miyauchi S."/>
            <person name="Morin E."/>
            <person name="Kuo A."/>
            <person name="Drula E."/>
            <person name="Varga T."/>
            <person name="Kohler A."/>
            <person name="Feng B."/>
            <person name="Cao Y."/>
            <person name="Lipzen A."/>
            <person name="Daum C."/>
            <person name="Hundley H."/>
            <person name="Pangilinan J."/>
            <person name="Johnson J."/>
            <person name="Barry K."/>
            <person name="LaButti K."/>
            <person name="Ng V."/>
            <person name="Ahrendt S."/>
            <person name="Min B."/>
            <person name="Choi I.G."/>
            <person name="Park H."/>
            <person name="Plett J.M."/>
            <person name="Magnuson J."/>
            <person name="Spatafora J.W."/>
            <person name="Nagy L.G."/>
            <person name="Henrissat B."/>
            <person name="Grigoriev I.V."/>
            <person name="Yang Z.L."/>
            <person name="Xu J."/>
            <person name="Martin F.M."/>
        </authorList>
    </citation>
    <scope>NUCLEOTIDE SEQUENCE</scope>
    <source>
        <strain evidence="6">KKN 215</strain>
    </source>
</reference>
<dbReference type="GO" id="GO:0032259">
    <property type="term" value="P:methylation"/>
    <property type="evidence" value="ECO:0007669"/>
    <property type="project" value="UniProtKB-KW"/>
</dbReference>